<evidence type="ECO:0000313" key="8">
    <source>
        <dbReference type="Proteomes" id="UP000251889"/>
    </source>
</evidence>
<evidence type="ECO:0000256" key="1">
    <source>
        <dbReference type="ARBA" id="ARBA00001946"/>
    </source>
</evidence>
<dbReference type="PROSITE" id="PS51257">
    <property type="entry name" value="PROKAR_LIPOPROTEIN"/>
    <property type="match status" value="1"/>
</dbReference>
<dbReference type="SUPFAM" id="SSF88713">
    <property type="entry name" value="Glycoside hydrolase/deacetylase"/>
    <property type="match status" value="1"/>
</dbReference>
<evidence type="ECO:0000256" key="4">
    <source>
        <dbReference type="ARBA" id="ARBA00022842"/>
    </source>
</evidence>
<comment type="cofactor">
    <cofactor evidence="1">
        <name>Mg(2+)</name>
        <dbReference type="ChEBI" id="CHEBI:18420"/>
    </cofactor>
</comment>
<name>A0A364XVE9_9BACT</name>
<comment type="caution">
    <text evidence="7">The sequence shown here is derived from an EMBL/GenBank/DDBJ whole genome shotgun (WGS) entry which is preliminary data.</text>
</comment>
<dbReference type="InterPro" id="IPR006879">
    <property type="entry name" value="YdjC-like"/>
</dbReference>
<dbReference type="Pfam" id="PF04794">
    <property type="entry name" value="YdjC"/>
    <property type="match status" value="1"/>
</dbReference>
<dbReference type="OrthoDB" id="9774177at2"/>
<dbReference type="GO" id="GO:0019213">
    <property type="term" value="F:deacetylase activity"/>
    <property type="evidence" value="ECO:0007669"/>
    <property type="project" value="TreeGrafter"/>
</dbReference>
<evidence type="ECO:0000256" key="5">
    <source>
        <dbReference type="ARBA" id="ARBA00023277"/>
    </source>
</evidence>
<dbReference type="InterPro" id="IPR011330">
    <property type="entry name" value="Glyco_hydro/deAcase_b/a-brl"/>
</dbReference>
<feature type="signal peptide" evidence="6">
    <location>
        <begin position="1"/>
        <end position="19"/>
    </location>
</feature>
<keyword evidence="3" id="KW-0378">Hydrolase</keyword>
<evidence type="ECO:0000256" key="3">
    <source>
        <dbReference type="ARBA" id="ARBA00022801"/>
    </source>
</evidence>
<evidence type="ECO:0000256" key="2">
    <source>
        <dbReference type="ARBA" id="ARBA00022723"/>
    </source>
</evidence>
<keyword evidence="2" id="KW-0479">Metal-binding</keyword>
<keyword evidence="6" id="KW-0732">Signal</keyword>
<organism evidence="7 8">
    <name type="scientific">Pseudochryseolinea flava</name>
    <dbReference type="NCBI Taxonomy" id="2059302"/>
    <lineage>
        <taxon>Bacteria</taxon>
        <taxon>Pseudomonadati</taxon>
        <taxon>Bacteroidota</taxon>
        <taxon>Cytophagia</taxon>
        <taxon>Cytophagales</taxon>
        <taxon>Fulvivirgaceae</taxon>
        <taxon>Pseudochryseolinea</taxon>
    </lineage>
</organism>
<proteinExistence type="predicted"/>
<dbReference type="Proteomes" id="UP000251889">
    <property type="component" value="Unassembled WGS sequence"/>
</dbReference>
<dbReference type="EMBL" id="QMFY01000019">
    <property type="protein sequence ID" value="RAV98327.1"/>
    <property type="molecule type" value="Genomic_DNA"/>
</dbReference>
<accession>A0A364XVE9</accession>
<reference evidence="7 8" key="1">
    <citation type="submission" date="2018-06" db="EMBL/GenBank/DDBJ databases">
        <title>Chryseolinea flavus sp. nov., a member of the phylum Bacteroidetes isolated from soil.</title>
        <authorList>
            <person name="Li Y."/>
            <person name="Wang J."/>
        </authorList>
    </citation>
    <scope>NUCLEOTIDE SEQUENCE [LARGE SCALE GENOMIC DNA]</scope>
    <source>
        <strain evidence="7 8">SDU1-6</strain>
    </source>
</reference>
<dbReference type="GO" id="GO:0005975">
    <property type="term" value="P:carbohydrate metabolic process"/>
    <property type="evidence" value="ECO:0007669"/>
    <property type="project" value="InterPro"/>
</dbReference>
<dbReference type="PANTHER" id="PTHR31609">
    <property type="entry name" value="YDJC DEACETYLASE FAMILY MEMBER"/>
    <property type="match status" value="1"/>
</dbReference>
<dbReference type="AlphaFoldDB" id="A0A364XVE9"/>
<dbReference type="RefSeq" id="WP_112749593.1">
    <property type="nucleotide sequence ID" value="NZ_QMFY01000019.1"/>
</dbReference>
<keyword evidence="8" id="KW-1185">Reference proteome</keyword>
<dbReference type="CDD" id="cd10802">
    <property type="entry name" value="YdjC_TTHB029_like"/>
    <property type="match status" value="1"/>
</dbReference>
<dbReference type="GO" id="GO:0016787">
    <property type="term" value="F:hydrolase activity"/>
    <property type="evidence" value="ECO:0007669"/>
    <property type="project" value="UniProtKB-KW"/>
</dbReference>
<protein>
    <recommendedName>
        <fullName evidence="9">ChbG/HpnK family deacetylase</fullName>
    </recommendedName>
</protein>
<evidence type="ECO:0008006" key="9">
    <source>
        <dbReference type="Google" id="ProtNLM"/>
    </source>
</evidence>
<dbReference type="PANTHER" id="PTHR31609:SF1">
    <property type="entry name" value="CARBOHYDRATE DEACETYLASE"/>
    <property type="match status" value="1"/>
</dbReference>
<sequence>MKKIVFMMASLCLSITACTQSTKPARLIVRGDDMGFSHAGNEALIKCFKDGIETSIEVIVPSPWFPEAVQMLKDNPRVDVGIHIALTSEWDNVKYRPVANVPSLTNEDGYFFPFIHSNTNYPGQALKENKWRIEDIEKEFRAQIELGLKKIPQVSHVSAHMGCYHMTPEVEAVMTKLAKEYKIDIDPEAYDVEYVSYAGPKNTSEEKVSSIIKMLQSLKNGKTYLFVDHPAFDTPELRAIHHIGYENVAVDRQGVTDAWTDTRVKATIKQLGIELISYKQLTE</sequence>
<evidence type="ECO:0000256" key="6">
    <source>
        <dbReference type="SAM" id="SignalP"/>
    </source>
</evidence>
<dbReference type="GO" id="GO:0046872">
    <property type="term" value="F:metal ion binding"/>
    <property type="evidence" value="ECO:0007669"/>
    <property type="project" value="UniProtKB-KW"/>
</dbReference>
<evidence type="ECO:0000313" key="7">
    <source>
        <dbReference type="EMBL" id="RAV98327.1"/>
    </source>
</evidence>
<dbReference type="Gene3D" id="3.20.20.370">
    <property type="entry name" value="Glycoside hydrolase/deacetylase"/>
    <property type="match status" value="1"/>
</dbReference>
<feature type="chain" id="PRO_5017024471" description="ChbG/HpnK family deacetylase" evidence="6">
    <location>
        <begin position="20"/>
        <end position="283"/>
    </location>
</feature>
<keyword evidence="5" id="KW-0119">Carbohydrate metabolism</keyword>
<keyword evidence="4" id="KW-0460">Magnesium</keyword>
<gene>
    <name evidence="7" type="ORF">DQQ10_24580</name>
</gene>